<evidence type="ECO:0000313" key="2">
    <source>
        <dbReference type="Proteomes" id="UP001056120"/>
    </source>
</evidence>
<reference evidence="2" key="1">
    <citation type="journal article" date="2022" name="Mol. Ecol. Resour.">
        <title>The genomes of chicory, endive, great burdock and yacon provide insights into Asteraceae palaeo-polyploidization history and plant inulin production.</title>
        <authorList>
            <person name="Fan W."/>
            <person name="Wang S."/>
            <person name="Wang H."/>
            <person name="Wang A."/>
            <person name="Jiang F."/>
            <person name="Liu H."/>
            <person name="Zhao H."/>
            <person name="Xu D."/>
            <person name="Zhang Y."/>
        </authorList>
    </citation>
    <scope>NUCLEOTIDE SEQUENCE [LARGE SCALE GENOMIC DNA]</scope>
    <source>
        <strain evidence="2">cv. Yunnan</strain>
    </source>
</reference>
<comment type="caution">
    <text evidence="1">The sequence shown here is derived from an EMBL/GenBank/DDBJ whole genome shotgun (WGS) entry which is preliminary data.</text>
</comment>
<dbReference type="EMBL" id="CM042041">
    <property type="protein sequence ID" value="KAI3714372.1"/>
    <property type="molecule type" value="Genomic_DNA"/>
</dbReference>
<organism evidence="1 2">
    <name type="scientific">Smallanthus sonchifolius</name>
    <dbReference type="NCBI Taxonomy" id="185202"/>
    <lineage>
        <taxon>Eukaryota</taxon>
        <taxon>Viridiplantae</taxon>
        <taxon>Streptophyta</taxon>
        <taxon>Embryophyta</taxon>
        <taxon>Tracheophyta</taxon>
        <taxon>Spermatophyta</taxon>
        <taxon>Magnoliopsida</taxon>
        <taxon>eudicotyledons</taxon>
        <taxon>Gunneridae</taxon>
        <taxon>Pentapetalae</taxon>
        <taxon>asterids</taxon>
        <taxon>campanulids</taxon>
        <taxon>Asterales</taxon>
        <taxon>Asteraceae</taxon>
        <taxon>Asteroideae</taxon>
        <taxon>Heliantheae alliance</taxon>
        <taxon>Millerieae</taxon>
        <taxon>Smallanthus</taxon>
    </lineage>
</organism>
<sequence>MPADGAADRRNDAPSLSIPTTSLPTGNGNRLKSLLSDETIWKCLRAAGFDEESIKRRDKGSLIVKLEAKGQSKSFNASTQTSGDLIVVGAHVGGGTIKVWNPKICLRLYLERQVIVIMSRSTENIGRESCPAISIFQRDRNKEECHEKNSIIVVSLFLMLSLR</sequence>
<gene>
    <name evidence="1" type="ORF">L1987_72971</name>
</gene>
<reference evidence="1 2" key="2">
    <citation type="journal article" date="2022" name="Mol. Ecol. Resour.">
        <title>The genomes of chicory, endive, great burdock and yacon provide insights into Asteraceae paleo-polyploidization history and plant inulin production.</title>
        <authorList>
            <person name="Fan W."/>
            <person name="Wang S."/>
            <person name="Wang H."/>
            <person name="Wang A."/>
            <person name="Jiang F."/>
            <person name="Liu H."/>
            <person name="Zhao H."/>
            <person name="Xu D."/>
            <person name="Zhang Y."/>
        </authorList>
    </citation>
    <scope>NUCLEOTIDE SEQUENCE [LARGE SCALE GENOMIC DNA]</scope>
    <source>
        <strain evidence="2">cv. Yunnan</strain>
        <tissue evidence="1">Leaves</tissue>
    </source>
</reference>
<proteinExistence type="predicted"/>
<protein>
    <submittedName>
        <fullName evidence="1">Uncharacterized protein</fullName>
    </submittedName>
</protein>
<evidence type="ECO:0000313" key="1">
    <source>
        <dbReference type="EMBL" id="KAI3714372.1"/>
    </source>
</evidence>
<name>A0ACB9AWY5_9ASTR</name>
<accession>A0ACB9AWY5</accession>
<keyword evidence="2" id="KW-1185">Reference proteome</keyword>
<dbReference type="Proteomes" id="UP001056120">
    <property type="component" value="Linkage Group LG24"/>
</dbReference>